<name>A0A0A9G239_ARUDO</name>
<evidence type="ECO:0000256" key="1">
    <source>
        <dbReference type="SAM" id="MobiDB-lite"/>
    </source>
</evidence>
<feature type="region of interest" description="Disordered" evidence="1">
    <location>
        <begin position="1"/>
        <end position="22"/>
    </location>
</feature>
<proteinExistence type="predicted"/>
<dbReference type="EMBL" id="GBRH01178771">
    <property type="protein sequence ID" value="JAE19125.1"/>
    <property type="molecule type" value="Transcribed_RNA"/>
</dbReference>
<reference evidence="2" key="2">
    <citation type="journal article" date="2015" name="Data Brief">
        <title>Shoot transcriptome of the giant reed, Arundo donax.</title>
        <authorList>
            <person name="Barrero R.A."/>
            <person name="Guerrero F.D."/>
            <person name="Moolhuijzen P."/>
            <person name="Goolsby J.A."/>
            <person name="Tidwell J."/>
            <person name="Bellgard S.E."/>
            <person name="Bellgard M.I."/>
        </authorList>
    </citation>
    <scope>NUCLEOTIDE SEQUENCE</scope>
    <source>
        <tissue evidence="2">Shoot tissue taken approximately 20 cm above the soil surface</tissue>
    </source>
</reference>
<sequence>MEPSSPRAPASPGCVPASSPGL</sequence>
<protein>
    <submittedName>
        <fullName evidence="2">Uncharacterized protein</fullName>
    </submittedName>
</protein>
<evidence type="ECO:0000313" key="2">
    <source>
        <dbReference type="EMBL" id="JAE19125.1"/>
    </source>
</evidence>
<dbReference type="AlphaFoldDB" id="A0A0A9G239"/>
<reference evidence="2" key="1">
    <citation type="submission" date="2014-09" db="EMBL/GenBank/DDBJ databases">
        <authorList>
            <person name="Magalhaes I.L.F."/>
            <person name="Oliveira U."/>
            <person name="Santos F.R."/>
            <person name="Vidigal T.H.D.A."/>
            <person name="Brescovit A.D."/>
            <person name="Santos A.J."/>
        </authorList>
    </citation>
    <scope>NUCLEOTIDE SEQUENCE</scope>
    <source>
        <tissue evidence="2">Shoot tissue taken approximately 20 cm above the soil surface</tissue>
    </source>
</reference>
<organism evidence="2">
    <name type="scientific">Arundo donax</name>
    <name type="common">Giant reed</name>
    <name type="synonym">Donax arundinaceus</name>
    <dbReference type="NCBI Taxonomy" id="35708"/>
    <lineage>
        <taxon>Eukaryota</taxon>
        <taxon>Viridiplantae</taxon>
        <taxon>Streptophyta</taxon>
        <taxon>Embryophyta</taxon>
        <taxon>Tracheophyta</taxon>
        <taxon>Spermatophyta</taxon>
        <taxon>Magnoliopsida</taxon>
        <taxon>Liliopsida</taxon>
        <taxon>Poales</taxon>
        <taxon>Poaceae</taxon>
        <taxon>PACMAD clade</taxon>
        <taxon>Arundinoideae</taxon>
        <taxon>Arundineae</taxon>
        <taxon>Arundo</taxon>
    </lineage>
</organism>
<accession>A0A0A9G239</accession>